<keyword evidence="5" id="KW-0408">Iron</keyword>
<dbReference type="GO" id="GO:0033958">
    <property type="term" value="F:DNA-deoxyinosine glycosylase activity"/>
    <property type="evidence" value="ECO:0007669"/>
    <property type="project" value="InterPro"/>
</dbReference>
<accession>A0AA35TYF0</accession>
<keyword evidence="7" id="KW-0234">DNA repair</keyword>
<dbReference type="SUPFAM" id="SSF52141">
    <property type="entry name" value="Uracil-DNA glycosylase-like"/>
    <property type="match status" value="1"/>
</dbReference>
<dbReference type="InterPro" id="IPR051536">
    <property type="entry name" value="UDG_Type-4/5"/>
</dbReference>
<dbReference type="SMART" id="SM00987">
    <property type="entry name" value="UreE_C"/>
    <property type="match status" value="1"/>
</dbReference>
<evidence type="ECO:0000256" key="5">
    <source>
        <dbReference type="ARBA" id="ARBA00023004"/>
    </source>
</evidence>
<evidence type="ECO:0000256" key="2">
    <source>
        <dbReference type="ARBA" id="ARBA00022723"/>
    </source>
</evidence>
<dbReference type="CDD" id="cd10031">
    <property type="entry name" value="UDG-F5_TTUDGB_like"/>
    <property type="match status" value="1"/>
</dbReference>
<keyword evidence="4" id="KW-0378">Hydrolase</keyword>
<dbReference type="PANTHER" id="PTHR33693">
    <property type="entry name" value="TYPE-5 URACIL-DNA GLYCOSYLASE"/>
    <property type="match status" value="1"/>
</dbReference>
<dbReference type="PANTHER" id="PTHR33693:SF3">
    <property type="entry name" value="TYPE-5 URACIL-DNA GLYCOSYLASE"/>
    <property type="match status" value="1"/>
</dbReference>
<sequence>MESTCRNDLQTATTAAALSALSAEIVSCRQCSRLVEHRERIGETKRASYRDWDYWAKPVPSFGDPSAKLLVLGLAPAAHGGNRTGRVFTGDASATFLIKAMYEAGLANQAVSDHRDDGLLYTGAYVCAAVRCVPPGDRPTPEEQRTCLPYLVREISLLPNLRVILALGQIAFQAALRALAAMGVERPRAKFGHGSVYRPGGCYHPSPRNTNTGRLKMEQLVEALKKAKTIGEEEERELIGRA</sequence>
<dbReference type="GO" id="GO:0046872">
    <property type="term" value="F:metal ion binding"/>
    <property type="evidence" value="ECO:0007669"/>
    <property type="project" value="UniProtKB-KW"/>
</dbReference>
<proteinExistence type="inferred from homology"/>
<keyword evidence="2" id="KW-0479">Metal-binding</keyword>
<evidence type="ECO:0000256" key="9">
    <source>
        <dbReference type="ARBA" id="ARBA00023887"/>
    </source>
</evidence>
<gene>
    <name evidence="11" type="ORF">GBAR_LOCUS30933</name>
</gene>
<keyword evidence="1" id="KW-0004">4Fe-4S</keyword>
<evidence type="ECO:0000256" key="8">
    <source>
        <dbReference type="ARBA" id="ARBA00023779"/>
    </source>
</evidence>
<protein>
    <recommendedName>
        <fullName evidence="9">Type-5 uracil-DNA glycosylase</fullName>
    </recommendedName>
</protein>
<feature type="domain" description="Uracil-DNA glycosylase-like" evidence="10">
    <location>
        <begin position="60"/>
        <end position="224"/>
    </location>
</feature>
<comment type="similarity">
    <text evidence="8">Belongs to the uracil-DNA glycosylase (UDG) superfamily. Type 5 (UDGb) family.</text>
</comment>
<dbReference type="InterPro" id="IPR044147">
    <property type="entry name" value="UdgB-like"/>
</dbReference>
<evidence type="ECO:0000256" key="1">
    <source>
        <dbReference type="ARBA" id="ARBA00022485"/>
    </source>
</evidence>
<dbReference type="Proteomes" id="UP001174909">
    <property type="component" value="Unassembled WGS sequence"/>
</dbReference>
<dbReference type="AlphaFoldDB" id="A0AA35TYF0"/>
<evidence type="ECO:0000256" key="6">
    <source>
        <dbReference type="ARBA" id="ARBA00023014"/>
    </source>
</evidence>
<keyword evidence="6" id="KW-0411">Iron-sulfur</keyword>
<dbReference type="GO" id="GO:0004844">
    <property type="term" value="F:uracil DNA N-glycosylase activity"/>
    <property type="evidence" value="ECO:0007669"/>
    <property type="project" value="InterPro"/>
</dbReference>
<name>A0AA35TYF0_GEOBA</name>
<evidence type="ECO:0000259" key="10">
    <source>
        <dbReference type="SMART" id="SM00986"/>
    </source>
</evidence>
<keyword evidence="12" id="KW-1185">Reference proteome</keyword>
<keyword evidence="3" id="KW-0227">DNA damage</keyword>
<evidence type="ECO:0000313" key="12">
    <source>
        <dbReference type="Proteomes" id="UP001174909"/>
    </source>
</evidence>
<reference evidence="11" key="1">
    <citation type="submission" date="2023-03" db="EMBL/GenBank/DDBJ databases">
        <authorList>
            <person name="Steffen K."/>
            <person name="Cardenas P."/>
        </authorList>
    </citation>
    <scope>NUCLEOTIDE SEQUENCE</scope>
</reference>
<dbReference type="Gene3D" id="3.40.470.10">
    <property type="entry name" value="Uracil-DNA glycosylase-like domain"/>
    <property type="match status" value="1"/>
</dbReference>
<dbReference type="InterPro" id="IPR005122">
    <property type="entry name" value="Uracil-DNA_glycosylase-like"/>
</dbReference>
<evidence type="ECO:0000313" key="11">
    <source>
        <dbReference type="EMBL" id="CAI8056805.1"/>
    </source>
</evidence>
<evidence type="ECO:0000256" key="7">
    <source>
        <dbReference type="ARBA" id="ARBA00023204"/>
    </source>
</evidence>
<dbReference type="GO" id="GO:0006284">
    <property type="term" value="P:base-excision repair"/>
    <property type="evidence" value="ECO:0007669"/>
    <property type="project" value="InterPro"/>
</dbReference>
<evidence type="ECO:0000256" key="4">
    <source>
        <dbReference type="ARBA" id="ARBA00022801"/>
    </source>
</evidence>
<dbReference type="GO" id="GO:0051539">
    <property type="term" value="F:4 iron, 4 sulfur cluster binding"/>
    <property type="evidence" value="ECO:0007669"/>
    <property type="project" value="UniProtKB-KW"/>
</dbReference>
<dbReference type="InterPro" id="IPR036895">
    <property type="entry name" value="Uracil-DNA_glycosylase-like_sf"/>
</dbReference>
<dbReference type="EMBL" id="CASHTH010004401">
    <property type="protein sequence ID" value="CAI8056805.1"/>
    <property type="molecule type" value="Genomic_DNA"/>
</dbReference>
<evidence type="ECO:0000256" key="3">
    <source>
        <dbReference type="ARBA" id="ARBA00022763"/>
    </source>
</evidence>
<comment type="caution">
    <text evidence="11">The sequence shown here is derived from an EMBL/GenBank/DDBJ whole genome shotgun (WGS) entry which is preliminary data.</text>
</comment>
<dbReference type="SMART" id="SM00986">
    <property type="entry name" value="UDG"/>
    <property type="match status" value="1"/>
</dbReference>
<organism evidence="11 12">
    <name type="scientific">Geodia barretti</name>
    <name type="common">Barrett's horny sponge</name>
    <dbReference type="NCBI Taxonomy" id="519541"/>
    <lineage>
        <taxon>Eukaryota</taxon>
        <taxon>Metazoa</taxon>
        <taxon>Porifera</taxon>
        <taxon>Demospongiae</taxon>
        <taxon>Heteroscleromorpha</taxon>
        <taxon>Tetractinellida</taxon>
        <taxon>Astrophorina</taxon>
        <taxon>Geodiidae</taxon>
        <taxon>Geodia</taxon>
    </lineage>
</organism>
<dbReference type="Pfam" id="PF03167">
    <property type="entry name" value="UDG"/>
    <property type="match status" value="1"/>
</dbReference>